<sequence length="196" mass="22083">MNTQGRLVDINLMPWRESLRERRTRRFTRALLVAVVLGCGVAGLEWCVLQSEVANQEARLEYIDRRTELLEHDIRSVNDLEARRVSMNQQIELISSLQKRRPISASLFSALKDTLQDGVVYEQLVRTQNTLKLRGNAPSNRQISEQLRAFGRSSVFSDPMLQDVKADSAAGPRQFNVQMTLTEAPGQASNESGGAR</sequence>
<organism evidence="1 2">
    <name type="scientific">Larsenimonas suaedae</name>
    <dbReference type="NCBI Taxonomy" id="1851019"/>
    <lineage>
        <taxon>Bacteria</taxon>
        <taxon>Pseudomonadati</taxon>
        <taxon>Pseudomonadota</taxon>
        <taxon>Gammaproteobacteria</taxon>
        <taxon>Oceanospirillales</taxon>
        <taxon>Halomonadaceae</taxon>
        <taxon>Larsenimonas</taxon>
    </lineage>
</organism>
<dbReference type="Pfam" id="PF05137">
    <property type="entry name" value="PilN"/>
    <property type="match status" value="1"/>
</dbReference>
<reference evidence="1 2" key="1">
    <citation type="submission" date="2023-04" db="EMBL/GenBank/DDBJ databases">
        <title>A long-awaited taxogenomic arrangement of the family Halomonadaceae.</title>
        <authorList>
            <person name="De La Haba R."/>
            <person name="Chuvochina M."/>
            <person name="Wittouck S."/>
            <person name="Arahal D.R."/>
            <person name="Sanchez-Porro C."/>
            <person name="Hugenholtz P."/>
            <person name="Ventosa A."/>
        </authorList>
    </citation>
    <scope>NUCLEOTIDE SEQUENCE [LARGE SCALE GENOMIC DNA]</scope>
    <source>
        <strain evidence="1 2">DSM 22428</strain>
    </source>
</reference>
<dbReference type="InterPro" id="IPR052534">
    <property type="entry name" value="Extracell_DNA_Util/SecSys_Comp"/>
</dbReference>
<dbReference type="RefSeq" id="WP_251592642.1">
    <property type="nucleotide sequence ID" value="NZ_JAMLJI010000002.1"/>
</dbReference>
<name>A0ABU1GTU8_9GAMM</name>
<dbReference type="Proteomes" id="UP001269375">
    <property type="component" value="Unassembled WGS sequence"/>
</dbReference>
<dbReference type="PANTHER" id="PTHR40278">
    <property type="entry name" value="DNA UTILIZATION PROTEIN HOFN"/>
    <property type="match status" value="1"/>
</dbReference>
<dbReference type="InterPro" id="IPR007813">
    <property type="entry name" value="PilN"/>
</dbReference>
<accession>A0ABU1GTU8</accession>
<protein>
    <submittedName>
        <fullName evidence="1">PilN domain-containing protein</fullName>
    </submittedName>
</protein>
<dbReference type="EMBL" id="JARWAO010000001">
    <property type="protein sequence ID" value="MDR5894927.1"/>
    <property type="molecule type" value="Genomic_DNA"/>
</dbReference>
<proteinExistence type="predicted"/>
<comment type="caution">
    <text evidence="1">The sequence shown here is derived from an EMBL/GenBank/DDBJ whole genome shotgun (WGS) entry which is preliminary data.</text>
</comment>
<gene>
    <name evidence="1" type="ORF">QC825_02410</name>
</gene>
<dbReference type="PANTHER" id="PTHR40278:SF2">
    <property type="entry name" value="TYPE IV PILUS INNER MEMBRANE COMPONENT PILN"/>
    <property type="match status" value="1"/>
</dbReference>
<evidence type="ECO:0000313" key="1">
    <source>
        <dbReference type="EMBL" id="MDR5894927.1"/>
    </source>
</evidence>
<evidence type="ECO:0000313" key="2">
    <source>
        <dbReference type="Proteomes" id="UP001269375"/>
    </source>
</evidence>
<keyword evidence="2" id="KW-1185">Reference proteome</keyword>